<evidence type="ECO:0000256" key="1">
    <source>
        <dbReference type="SAM" id="Phobius"/>
    </source>
</evidence>
<protein>
    <submittedName>
        <fullName evidence="3">CHASE2 domain-containing protein</fullName>
    </submittedName>
</protein>
<keyword evidence="1" id="KW-0812">Transmembrane</keyword>
<evidence type="ECO:0000259" key="2">
    <source>
        <dbReference type="SMART" id="SM01080"/>
    </source>
</evidence>
<keyword evidence="1" id="KW-1133">Transmembrane helix</keyword>
<dbReference type="SMART" id="SM01080">
    <property type="entry name" value="CHASE2"/>
    <property type="match status" value="1"/>
</dbReference>
<feature type="transmembrane region" description="Helical" evidence="1">
    <location>
        <begin position="513"/>
        <end position="533"/>
    </location>
</feature>
<dbReference type="EMBL" id="JAQQFR010000007">
    <property type="protein sequence ID" value="MFL9879180.1"/>
    <property type="molecule type" value="Genomic_DNA"/>
</dbReference>
<keyword evidence="4" id="KW-1185">Reference proteome</keyword>
<keyword evidence="1" id="KW-0472">Membrane</keyword>
<dbReference type="Pfam" id="PF05226">
    <property type="entry name" value="CHASE2"/>
    <property type="match status" value="1"/>
</dbReference>
<feature type="transmembrane region" description="Helical" evidence="1">
    <location>
        <begin position="539"/>
        <end position="558"/>
    </location>
</feature>
<proteinExistence type="predicted"/>
<accession>A0ABW8Z9G8</accession>
<comment type="caution">
    <text evidence="3">The sequence shown here is derived from an EMBL/GenBank/DDBJ whole genome shotgun (WGS) entry which is preliminary data.</text>
</comment>
<dbReference type="Proteomes" id="UP001629214">
    <property type="component" value="Unassembled WGS sequence"/>
</dbReference>
<feature type="transmembrane region" description="Helical" evidence="1">
    <location>
        <begin position="421"/>
        <end position="443"/>
    </location>
</feature>
<feature type="domain" description="CHASE2" evidence="2">
    <location>
        <begin position="100"/>
        <end position="434"/>
    </location>
</feature>
<gene>
    <name evidence="3" type="ORF">PQR63_12345</name>
</gene>
<evidence type="ECO:0000313" key="4">
    <source>
        <dbReference type="Proteomes" id="UP001629214"/>
    </source>
</evidence>
<reference evidence="3 4" key="1">
    <citation type="journal article" date="2024" name="Chem. Sci.">
        <title>Discovery of megapolipeptins by genome mining of a Burkholderiales bacteria collection.</title>
        <authorList>
            <person name="Paulo B.S."/>
            <person name="Recchia M.J.J."/>
            <person name="Lee S."/>
            <person name="Fergusson C.H."/>
            <person name="Romanowski S.B."/>
            <person name="Hernandez A."/>
            <person name="Krull N."/>
            <person name="Liu D.Y."/>
            <person name="Cavanagh H."/>
            <person name="Bos A."/>
            <person name="Gray C.A."/>
            <person name="Murphy B.T."/>
            <person name="Linington R.G."/>
            <person name="Eustaquio A.S."/>
        </authorList>
    </citation>
    <scope>NUCLEOTIDE SEQUENCE [LARGE SCALE GENOMIC DNA]</scope>
    <source>
        <strain evidence="3 4">RL21-008-BIB-B</strain>
    </source>
</reference>
<evidence type="ECO:0000313" key="3">
    <source>
        <dbReference type="EMBL" id="MFL9879180.1"/>
    </source>
</evidence>
<name>A0ABW8Z9G8_9BURK</name>
<dbReference type="InterPro" id="IPR007890">
    <property type="entry name" value="CHASE2"/>
</dbReference>
<dbReference type="RefSeq" id="WP_408168178.1">
    <property type="nucleotide sequence ID" value="NZ_JAQQFR010000007.1"/>
</dbReference>
<sequence length="575" mass="64986">MTSIRGKVSVPAEYKNNLIQAYAIDRQGSIAILWRAAGNAGMRPRKPRRNVAKKAISPGVLFRRIALESATALCIGILLAFLWPKIVGEEFSTRSNARIYAPFTGKLYGAAAREHTSVVLIDNAALNDAGEAWPPHYSYHARLLKALARYRPRAVFLDIYFAQVRDDATIALLTKSLCALQEQGTPVFLGVSPDATGNALLRPELESLAGRCFQKVALQYTPDSLDRLAWAYPLESEEENSREEALPSAALAIYREAFGRQLHVEDNELALTWGLQPATYGLRWLAAEDKENKQAQQESGNRLYCRQDFGVLELAPAIVKNWQHHDAEKPVCVYHETLYASDLASSSEEEEAVLKRLLEDRVVMVGAALSGGGDRVLSPLHGRIPGVYLHAMALDNLLTFGHRYPRDIHLEWSTSSSHLKLYLFLCLSLLCGLVLPKAFHAIWTDSRPTRWHRRVDHLHERWRRWWRPTTDWLFGAESKPMGKKTWVTLKQQRSWMQKCVHILRGLAQTASELLWIVLKLAMAMAVVCVFVTIGQYCFSIGLMSTVDIVFFTFAAEWFELNEKLLKKLGMRKSED</sequence>
<organism evidence="3 4">
    <name type="scientific">Herbaspirillum rhizosphaerae</name>
    <dbReference type="NCBI Taxonomy" id="346179"/>
    <lineage>
        <taxon>Bacteria</taxon>
        <taxon>Pseudomonadati</taxon>
        <taxon>Pseudomonadota</taxon>
        <taxon>Betaproteobacteria</taxon>
        <taxon>Burkholderiales</taxon>
        <taxon>Oxalobacteraceae</taxon>
        <taxon>Herbaspirillum</taxon>
    </lineage>
</organism>